<evidence type="ECO:0000256" key="2">
    <source>
        <dbReference type="SAM" id="SignalP"/>
    </source>
</evidence>
<dbReference type="InterPro" id="IPR013783">
    <property type="entry name" value="Ig-like_fold"/>
</dbReference>
<evidence type="ECO:0000259" key="3">
    <source>
        <dbReference type="Pfam" id="PF18962"/>
    </source>
</evidence>
<dbReference type="InterPro" id="IPR036249">
    <property type="entry name" value="Thioredoxin-like_sf"/>
</dbReference>
<feature type="domain" description="Secretion system C-terminal sorting" evidence="3">
    <location>
        <begin position="492"/>
        <end position="560"/>
    </location>
</feature>
<dbReference type="InterPro" id="IPR021615">
    <property type="entry name" value="Omp28"/>
</dbReference>
<dbReference type="NCBIfam" id="TIGR04183">
    <property type="entry name" value="Por_Secre_tail"/>
    <property type="match status" value="1"/>
</dbReference>
<evidence type="ECO:0000313" key="5">
    <source>
        <dbReference type="Proteomes" id="UP000199321"/>
    </source>
</evidence>
<name>A0A1G7GGQ9_9FLAO</name>
<dbReference type="RefSeq" id="WP_093144158.1">
    <property type="nucleotide sequence ID" value="NZ_BMWO01000003.1"/>
</dbReference>
<protein>
    <submittedName>
        <fullName evidence="4">Por secretion system C-terminal sorting domain-containing protein</fullName>
    </submittedName>
</protein>
<keyword evidence="1 2" id="KW-0732">Signal</keyword>
<dbReference type="Proteomes" id="UP000199321">
    <property type="component" value="Unassembled WGS sequence"/>
</dbReference>
<reference evidence="4 5" key="1">
    <citation type="submission" date="2016-10" db="EMBL/GenBank/DDBJ databases">
        <authorList>
            <person name="de Groot N.N."/>
        </authorList>
    </citation>
    <scope>NUCLEOTIDE SEQUENCE [LARGE SCALE GENOMIC DNA]</scope>
    <source>
        <strain evidence="4 5">DSM 16195</strain>
    </source>
</reference>
<dbReference type="InterPro" id="IPR026444">
    <property type="entry name" value="Secre_tail"/>
</dbReference>
<evidence type="ECO:0000256" key="1">
    <source>
        <dbReference type="ARBA" id="ARBA00022729"/>
    </source>
</evidence>
<feature type="chain" id="PRO_5011591596" evidence="2">
    <location>
        <begin position="21"/>
        <end position="562"/>
    </location>
</feature>
<dbReference type="Pfam" id="PF18962">
    <property type="entry name" value="Por_Secre_tail"/>
    <property type="match status" value="1"/>
</dbReference>
<dbReference type="Gene3D" id="2.60.40.10">
    <property type="entry name" value="Immunoglobulins"/>
    <property type="match status" value="1"/>
</dbReference>
<dbReference type="Pfam" id="PF11551">
    <property type="entry name" value="Omp28"/>
    <property type="match status" value="1"/>
</dbReference>
<sequence>MIKKLTTFLAFSVLSFVSYGQTIVSTSPENKKVILEEFTGIYCVYCPQGHAIAQAIQDANPNEVYLINVHVGGYAAPTGSDPDFRTPYGTAIVNQTGLVGYPAGSVNRLNFPGLEQGAAGTTAMSRGQWTQAANQVLAESSYVNVGVEANIDITTNELTVHVEGYYTGNSPEGTNLLNVALLQNNTEGPQTGGNAGNNYVHMHRLVEMVTGQWGIEIPTTTTGTFVDETYTYPIPADYNGIPVDIVDLEVVAFITETHQTIASGSGAYPTYSGITTANDASLTAIEEINFNCFDVVEPTITIQNLGADTLTSIDIEYSVNSGPTEIYTWTGNLPSLHSETFQLDGISYISEATDTVYISMPNDDDNTNNSGQEEFESIGGSAGAVTLVINTDDFGSECTWTLKTASGSPISGGGPYDNNETIQRTFNLGENCYYVFTLLDSSGNGGTTATFTDETGITFFETDGSFGAQIIGNFGNSGALGVSDNALQNVAIYPNPASTILNIQNAENASINIYNMLGQELYSKTNISLNEQVQVSNYNTGTYFVKITDGNEVKTSKFIVSK</sequence>
<evidence type="ECO:0000313" key="4">
    <source>
        <dbReference type="EMBL" id="SDE87307.1"/>
    </source>
</evidence>
<gene>
    <name evidence="4" type="ORF">SAMN05421855_103128</name>
</gene>
<dbReference type="EMBL" id="FNBA01000003">
    <property type="protein sequence ID" value="SDE87307.1"/>
    <property type="molecule type" value="Genomic_DNA"/>
</dbReference>
<dbReference type="AlphaFoldDB" id="A0A1G7GGQ9"/>
<accession>A0A1G7GGQ9</accession>
<keyword evidence="5" id="KW-1185">Reference proteome</keyword>
<organism evidence="4 5">
    <name type="scientific">Ulvibacter litoralis</name>
    <dbReference type="NCBI Taxonomy" id="227084"/>
    <lineage>
        <taxon>Bacteria</taxon>
        <taxon>Pseudomonadati</taxon>
        <taxon>Bacteroidota</taxon>
        <taxon>Flavobacteriia</taxon>
        <taxon>Flavobacteriales</taxon>
        <taxon>Flavobacteriaceae</taxon>
        <taxon>Ulvibacter</taxon>
    </lineage>
</organism>
<proteinExistence type="predicted"/>
<feature type="signal peptide" evidence="2">
    <location>
        <begin position="1"/>
        <end position="20"/>
    </location>
</feature>
<dbReference type="OrthoDB" id="6278496at2"/>
<dbReference type="STRING" id="227084.SAMN05421855_103128"/>
<dbReference type="SUPFAM" id="SSF52833">
    <property type="entry name" value="Thioredoxin-like"/>
    <property type="match status" value="1"/>
</dbReference>